<comment type="pathway">
    <text evidence="2">One-carbon metabolism; methylamine degradation.</text>
</comment>
<evidence type="ECO:0000256" key="12">
    <source>
        <dbReference type="ARBA" id="ARBA00073576"/>
    </source>
</evidence>
<evidence type="ECO:0000256" key="6">
    <source>
        <dbReference type="ARBA" id="ARBA00022729"/>
    </source>
</evidence>
<dbReference type="InterPro" id="IPR036909">
    <property type="entry name" value="Cyt_c-like_dom_sf"/>
</dbReference>
<keyword evidence="16" id="KW-0575">Peroxidase</keyword>
<proteinExistence type="predicted"/>
<keyword evidence="8" id="KW-0249">Electron transport</keyword>
<evidence type="ECO:0000256" key="10">
    <source>
        <dbReference type="ARBA" id="ARBA00023004"/>
    </source>
</evidence>
<gene>
    <name evidence="16" type="ORF">D0C36_04935</name>
</gene>
<feature type="binding site" description="axial binding residue" evidence="14">
    <location>
        <position position="103"/>
    </location>
    <ligand>
        <name>heme c</name>
        <dbReference type="ChEBI" id="CHEBI:61717"/>
        <label>1</label>
    </ligand>
    <ligandPart>
        <name>Fe</name>
        <dbReference type="ChEBI" id="CHEBI:18248"/>
    </ligandPart>
</feature>
<dbReference type="Gene3D" id="1.10.760.10">
    <property type="entry name" value="Cytochrome c-like domain"/>
    <property type="match status" value="2"/>
</dbReference>
<dbReference type="InterPro" id="IPR004852">
    <property type="entry name" value="Di-haem_cyt_c_peroxidsae"/>
</dbReference>
<dbReference type="AlphaFoldDB" id="A0A372NXP3"/>
<comment type="caution">
    <text evidence="16">The sequence shown here is derived from an EMBL/GenBank/DDBJ whole genome shotgun (WGS) entry which is preliminary data.</text>
</comment>
<evidence type="ECO:0000256" key="14">
    <source>
        <dbReference type="PIRSR" id="PIRSR000294-2"/>
    </source>
</evidence>
<dbReference type="InterPro" id="IPR026259">
    <property type="entry name" value="MauG/Cytc_peroxidase"/>
</dbReference>
<evidence type="ECO:0000259" key="15">
    <source>
        <dbReference type="PROSITE" id="PS51007"/>
    </source>
</evidence>
<keyword evidence="5 14" id="KW-0479">Metal-binding</keyword>
<comment type="function">
    <text evidence="11">Involved in methylamine metabolism. Essential for the maturation of the beta subunit of MADH, presumably via a step in the biosynthesis of tryptophan tryptophylquinone (TTQ), the cofactor of MADH.</text>
</comment>
<dbReference type="PANTHER" id="PTHR30600">
    <property type="entry name" value="CYTOCHROME C PEROXIDASE-RELATED"/>
    <property type="match status" value="1"/>
</dbReference>
<reference evidence="16 17" key="1">
    <citation type="submission" date="2018-08" db="EMBL/GenBank/DDBJ databases">
        <title>Mucilaginibacter sp. MYSH2.</title>
        <authorList>
            <person name="Seo T."/>
        </authorList>
    </citation>
    <scope>NUCLEOTIDE SEQUENCE [LARGE SCALE GENOMIC DNA]</scope>
    <source>
        <strain evidence="16 17">MYSH2</strain>
    </source>
</reference>
<dbReference type="GO" id="GO:0009055">
    <property type="term" value="F:electron transfer activity"/>
    <property type="evidence" value="ECO:0007669"/>
    <property type="project" value="InterPro"/>
</dbReference>
<dbReference type="PROSITE" id="PS51007">
    <property type="entry name" value="CYTC"/>
    <property type="match status" value="1"/>
</dbReference>
<dbReference type="PIRSF" id="PIRSF000294">
    <property type="entry name" value="Cytochrome-c_peroxidase"/>
    <property type="match status" value="1"/>
</dbReference>
<dbReference type="RefSeq" id="WP_117390438.1">
    <property type="nucleotide sequence ID" value="NZ_QWDC01000001.1"/>
</dbReference>
<evidence type="ECO:0000313" key="17">
    <source>
        <dbReference type="Proteomes" id="UP000264217"/>
    </source>
</evidence>
<dbReference type="InterPro" id="IPR051395">
    <property type="entry name" value="Cytochrome_c_Peroxidase/MauG"/>
</dbReference>
<comment type="cofactor">
    <cofactor evidence="13">
        <name>heme</name>
        <dbReference type="ChEBI" id="CHEBI:30413"/>
    </cofactor>
    <text evidence="13">Binds 2 heme groups.</text>
</comment>
<keyword evidence="4 13" id="KW-0349">Heme</keyword>
<feature type="binding site" description="covalent" evidence="13">
    <location>
        <position position="244"/>
    </location>
    <ligand>
        <name>heme c</name>
        <dbReference type="ChEBI" id="CHEBI:61717"/>
        <label>2</label>
    </ligand>
</feature>
<feature type="domain" description="Cytochrome c" evidence="15">
    <location>
        <begin position="77"/>
        <end position="243"/>
    </location>
</feature>
<dbReference type="GO" id="GO:0046872">
    <property type="term" value="F:metal ion binding"/>
    <property type="evidence" value="ECO:0007669"/>
    <property type="project" value="UniProtKB-KW"/>
</dbReference>
<evidence type="ECO:0000313" key="16">
    <source>
        <dbReference type="EMBL" id="RFZ94880.1"/>
    </source>
</evidence>
<dbReference type="FunFam" id="1.10.760.10:FF:000019">
    <property type="entry name" value="Di-heme cytochrome C peroxidase"/>
    <property type="match status" value="1"/>
</dbReference>
<dbReference type="GO" id="GO:0042597">
    <property type="term" value="C:periplasmic space"/>
    <property type="evidence" value="ECO:0007669"/>
    <property type="project" value="UniProtKB-SubCell"/>
</dbReference>
<comment type="subcellular location">
    <subcellularLocation>
        <location evidence="1">Periplasm</location>
    </subcellularLocation>
</comment>
<dbReference type="GO" id="GO:0004130">
    <property type="term" value="F:cytochrome-c peroxidase activity"/>
    <property type="evidence" value="ECO:0007669"/>
    <property type="project" value="TreeGrafter"/>
</dbReference>
<keyword evidence="7" id="KW-0574">Periplasm</keyword>
<dbReference type="EMBL" id="QWDC01000001">
    <property type="protein sequence ID" value="RFZ94880.1"/>
    <property type="molecule type" value="Genomic_DNA"/>
</dbReference>
<accession>A0A372NXP3</accession>
<organism evidence="16 17">
    <name type="scientific">Mucilaginibacter conchicola</name>
    <dbReference type="NCBI Taxonomy" id="2303333"/>
    <lineage>
        <taxon>Bacteria</taxon>
        <taxon>Pseudomonadati</taxon>
        <taxon>Bacteroidota</taxon>
        <taxon>Sphingobacteriia</taxon>
        <taxon>Sphingobacteriales</taxon>
        <taxon>Sphingobacteriaceae</taxon>
        <taxon>Mucilaginibacter</taxon>
    </lineage>
</organism>
<comment type="PTM">
    <text evidence="13">Binds 2 heme groups per subunit.</text>
</comment>
<evidence type="ECO:0000256" key="2">
    <source>
        <dbReference type="ARBA" id="ARBA00004856"/>
    </source>
</evidence>
<keyword evidence="6" id="KW-0732">Signal</keyword>
<dbReference type="OrthoDB" id="9805202at2"/>
<evidence type="ECO:0000256" key="5">
    <source>
        <dbReference type="ARBA" id="ARBA00022723"/>
    </source>
</evidence>
<dbReference type="SUPFAM" id="SSF46626">
    <property type="entry name" value="Cytochrome c"/>
    <property type="match status" value="2"/>
</dbReference>
<dbReference type="Pfam" id="PF03150">
    <property type="entry name" value="CCP_MauG"/>
    <property type="match status" value="1"/>
</dbReference>
<evidence type="ECO:0000256" key="7">
    <source>
        <dbReference type="ARBA" id="ARBA00022764"/>
    </source>
</evidence>
<feature type="binding site" description="axial binding residue" evidence="14">
    <location>
        <position position="248"/>
    </location>
    <ligand>
        <name>heme c</name>
        <dbReference type="ChEBI" id="CHEBI:61717"/>
        <label>2</label>
    </ligand>
    <ligandPart>
        <name>Fe</name>
        <dbReference type="ChEBI" id="CHEBI:18248"/>
    </ligandPart>
</feature>
<dbReference type="InterPro" id="IPR009056">
    <property type="entry name" value="Cyt_c-like_dom"/>
</dbReference>
<name>A0A372NXP3_9SPHI</name>
<dbReference type="GO" id="GO:0020037">
    <property type="term" value="F:heme binding"/>
    <property type="evidence" value="ECO:0007669"/>
    <property type="project" value="InterPro"/>
</dbReference>
<dbReference type="Proteomes" id="UP000264217">
    <property type="component" value="Unassembled WGS sequence"/>
</dbReference>
<evidence type="ECO:0000256" key="9">
    <source>
        <dbReference type="ARBA" id="ARBA00023002"/>
    </source>
</evidence>
<keyword evidence="3" id="KW-0813">Transport</keyword>
<protein>
    <recommendedName>
        <fullName evidence="12">Methylamine utilization protein MauG</fullName>
    </recommendedName>
</protein>
<feature type="binding site" description="covalent" evidence="13">
    <location>
        <position position="247"/>
    </location>
    <ligand>
        <name>heme c</name>
        <dbReference type="ChEBI" id="CHEBI:61717"/>
        <label>2</label>
    </ligand>
</feature>
<sequence length="379" mass="43084">MKKVLFGLLAAIFTMVQLGFYNSKSSYNALPADSLRAIYSHPAAEWPKPNVDSGVHWAELTALPKAPIASKQKELEKVIALGKVLFYDPRLSGSNQISCISCHSPDMNWADGKRVSLGHDQSPNQRNAPSLENVWYLKNLFWDGRAKSLEEQLEGPIGSDIEMHQDFAALPKKLGKINGYKALFTDAFGDKKITTERIATALADYQRTFTSRKSDFDYFMEGNSKRLTDQQIEGLHLFRTKARCMNCHYGPLFTDDDFHNLGLTYYGRDKYEDLGRYNITKKPEDVGKFKTPGLRNIMRTRPWFHNGLFDNIEGVINMYNAGMPQPKPRPDQLNDPLFPKTDPLIKRLGLSKTEKEALIAFLNSITTEPWRIQAPEMPK</sequence>
<keyword evidence="10 14" id="KW-0408">Iron</keyword>
<keyword evidence="9" id="KW-0560">Oxidoreductase</keyword>
<evidence type="ECO:0000256" key="4">
    <source>
        <dbReference type="ARBA" id="ARBA00022617"/>
    </source>
</evidence>
<feature type="binding site" description="covalent" evidence="13">
    <location>
        <position position="99"/>
    </location>
    <ligand>
        <name>heme c</name>
        <dbReference type="ChEBI" id="CHEBI:61717"/>
        <label>1</label>
    </ligand>
</feature>
<feature type="binding site" description="covalent" evidence="13">
    <location>
        <position position="102"/>
    </location>
    <ligand>
        <name>heme c</name>
        <dbReference type="ChEBI" id="CHEBI:61717"/>
        <label>1</label>
    </ligand>
</feature>
<evidence type="ECO:0000256" key="8">
    <source>
        <dbReference type="ARBA" id="ARBA00022982"/>
    </source>
</evidence>
<evidence type="ECO:0000256" key="3">
    <source>
        <dbReference type="ARBA" id="ARBA00022448"/>
    </source>
</evidence>
<evidence type="ECO:0000256" key="13">
    <source>
        <dbReference type="PIRSR" id="PIRSR000294-1"/>
    </source>
</evidence>
<dbReference type="PANTHER" id="PTHR30600:SF10">
    <property type="entry name" value="BLL6722 PROTEIN"/>
    <property type="match status" value="1"/>
</dbReference>
<keyword evidence="17" id="KW-1185">Reference proteome</keyword>
<evidence type="ECO:0000256" key="1">
    <source>
        <dbReference type="ARBA" id="ARBA00004418"/>
    </source>
</evidence>
<feature type="binding site" description="axial binding residue" evidence="14">
    <location>
        <position position="119"/>
    </location>
    <ligand>
        <name>heme c</name>
        <dbReference type="ChEBI" id="CHEBI:61717"/>
        <label>1</label>
    </ligand>
    <ligandPart>
        <name>Fe</name>
        <dbReference type="ChEBI" id="CHEBI:18248"/>
    </ligandPart>
</feature>
<evidence type="ECO:0000256" key="11">
    <source>
        <dbReference type="ARBA" id="ARBA00058991"/>
    </source>
</evidence>